<feature type="domain" description="Prenylcysteine lyase" evidence="8">
    <location>
        <begin position="146"/>
        <end position="507"/>
    </location>
</feature>
<keyword evidence="3" id="KW-0285">Flavoprotein</keyword>
<comment type="similarity">
    <text evidence="2">Belongs to the prenylcysteine oxidase family.</text>
</comment>
<evidence type="ECO:0000313" key="9">
    <source>
        <dbReference type="EnsemblMetazoa" id="CLYHEMP010714.3"/>
    </source>
</evidence>
<protein>
    <recommendedName>
        <fullName evidence="8">Prenylcysteine lyase domain-containing protein</fullName>
    </recommendedName>
</protein>
<evidence type="ECO:0000313" key="10">
    <source>
        <dbReference type="Proteomes" id="UP000594262"/>
    </source>
</evidence>
<evidence type="ECO:0000256" key="4">
    <source>
        <dbReference type="ARBA" id="ARBA00022729"/>
    </source>
</evidence>
<dbReference type="SUPFAM" id="SSF51905">
    <property type="entry name" value="FAD/NAD(P)-binding domain"/>
    <property type="match status" value="1"/>
</dbReference>
<keyword evidence="10" id="KW-1185">Reference proteome</keyword>
<name>A0A7M5V6N5_9CNID</name>
<dbReference type="AlphaFoldDB" id="A0A7M5V6N5"/>
<dbReference type="Gene3D" id="3.50.50.60">
    <property type="entry name" value="FAD/NAD(P)-binding domain"/>
    <property type="match status" value="1"/>
</dbReference>
<evidence type="ECO:0000256" key="7">
    <source>
        <dbReference type="ARBA" id="ARBA00023180"/>
    </source>
</evidence>
<dbReference type="InterPro" id="IPR017046">
    <property type="entry name" value="Prenylcysteine_Oxase1"/>
</dbReference>
<keyword evidence="7" id="KW-0325">Glycoprotein</keyword>
<proteinExistence type="inferred from homology"/>
<dbReference type="InterPro" id="IPR036188">
    <property type="entry name" value="FAD/NAD-bd_sf"/>
</dbReference>
<dbReference type="EnsemblMetazoa" id="CLYHEMT010714.3">
    <property type="protein sequence ID" value="CLYHEMP010714.3"/>
    <property type="gene ID" value="CLYHEMG010714"/>
</dbReference>
<dbReference type="Proteomes" id="UP000594262">
    <property type="component" value="Unplaced"/>
</dbReference>
<evidence type="ECO:0000256" key="2">
    <source>
        <dbReference type="ARBA" id="ARBA00009967"/>
    </source>
</evidence>
<comment type="cofactor">
    <cofactor evidence="1">
        <name>FAD</name>
        <dbReference type="ChEBI" id="CHEBI:57692"/>
    </cofactor>
</comment>
<dbReference type="GeneID" id="136821328"/>
<evidence type="ECO:0000256" key="5">
    <source>
        <dbReference type="ARBA" id="ARBA00022827"/>
    </source>
</evidence>
<dbReference type="GO" id="GO:0001735">
    <property type="term" value="F:prenylcysteine oxidase activity"/>
    <property type="evidence" value="ECO:0007669"/>
    <property type="project" value="InterPro"/>
</dbReference>
<keyword evidence="5" id="KW-0274">FAD</keyword>
<accession>A0A7M5V6N5</accession>
<dbReference type="Pfam" id="PF13450">
    <property type="entry name" value="NAD_binding_8"/>
    <property type="match status" value="1"/>
</dbReference>
<dbReference type="GO" id="GO:0030328">
    <property type="term" value="P:prenylcysteine catabolic process"/>
    <property type="evidence" value="ECO:0007669"/>
    <property type="project" value="InterPro"/>
</dbReference>
<evidence type="ECO:0000256" key="1">
    <source>
        <dbReference type="ARBA" id="ARBA00001974"/>
    </source>
</evidence>
<dbReference type="OrthoDB" id="437369at2759"/>
<dbReference type="RefSeq" id="XP_066933663.1">
    <property type="nucleotide sequence ID" value="XM_067077562.1"/>
</dbReference>
<dbReference type="InterPro" id="IPR010795">
    <property type="entry name" value="Prenylcys_lyase"/>
</dbReference>
<evidence type="ECO:0000256" key="6">
    <source>
        <dbReference type="ARBA" id="ARBA00023002"/>
    </source>
</evidence>
<reference evidence="9" key="1">
    <citation type="submission" date="2021-01" db="UniProtKB">
        <authorList>
            <consortium name="EnsemblMetazoa"/>
        </authorList>
    </citation>
    <scope>IDENTIFICATION</scope>
</reference>
<keyword evidence="6" id="KW-0560">Oxidoreductase</keyword>
<dbReference type="PANTHER" id="PTHR15944">
    <property type="entry name" value="FARNESYLCYSTEINE LYASE"/>
    <property type="match status" value="1"/>
</dbReference>
<organism evidence="9 10">
    <name type="scientific">Clytia hemisphaerica</name>
    <dbReference type="NCBI Taxonomy" id="252671"/>
    <lineage>
        <taxon>Eukaryota</taxon>
        <taxon>Metazoa</taxon>
        <taxon>Cnidaria</taxon>
        <taxon>Hydrozoa</taxon>
        <taxon>Hydroidolina</taxon>
        <taxon>Leptothecata</taxon>
        <taxon>Obeliida</taxon>
        <taxon>Clytiidae</taxon>
        <taxon>Clytia</taxon>
    </lineage>
</organism>
<evidence type="ECO:0000256" key="3">
    <source>
        <dbReference type="ARBA" id="ARBA00022630"/>
    </source>
</evidence>
<sequence length="509" mass="57347">MMSSLLKVVPVSAAVLGTGGFFYKTFSSTLKADEGTNEEVQNLFGRKSRVAVIGGGIGGASTCYFLRKLHGDSIDIDVYEKDDRLGGRLSTLDVNEQTVECGGTYILKGHRYMVQFAKDTDSETNDVLNDAKMRVWNGESLINLPSSMWWVDLVKTTWRYGPLNLWRLDNTIDFVDKSFKRIYNLQEEGVSFETVPEMLSAMDETQQLFEFTQKSFQQVMREKNIHDSVTNELINPIIRWNLGQDADDVNGLVGFLIAGGGKDGPVWNFKDGNNQVCQKLFQSSKAEVRYHSHVKSIDKLVTNQSSEGSGNQRVQYRLLGENTDAGRSYDVVIVATPLEIPSCYVDCDSCQEWPSLSDLGQYQKRLTNFVESELNTESYNVAPDTQETPDVILTTKADKTNYDTVIRLYQTNGQKTLPAVHKVFSRESLTEEQIKFIFGDKVKDYKVVSWLACPRYTAEEKFISFRLDDGVFHVNAIERMKVGVEFSAIGARNVALLASKYLKESCSKL</sequence>
<dbReference type="GO" id="GO:0030327">
    <property type="term" value="P:prenylated protein catabolic process"/>
    <property type="evidence" value="ECO:0007669"/>
    <property type="project" value="TreeGrafter"/>
</dbReference>
<evidence type="ECO:0000259" key="8">
    <source>
        <dbReference type="Pfam" id="PF07156"/>
    </source>
</evidence>
<dbReference type="PANTHER" id="PTHR15944:SF0">
    <property type="entry name" value="PRENYLCYSTEINE LYASE DOMAIN-CONTAINING PROTEIN"/>
    <property type="match status" value="1"/>
</dbReference>
<dbReference type="Pfam" id="PF07156">
    <property type="entry name" value="Prenylcys_lyase"/>
    <property type="match status" value="1"/>
</dbReference>
<keyword evidence="4" id="KW-0732">Signal</keyword>